<dbReference type="RefSeq" id="WP_015545816.1">
    <property type="nucleotide sequence ID" value="NZ_JADMRE010000015.1"/>
</dbReference>
<evidence type="ECO:0000313" key="1">
    <source>
        <dbReference type="EMBL" id="KAA2376324.1"/>
    </source>
</evidence>
<protein>
    <submittedName>
        <fullName evidence="1">Uncharacterized protein</fullName>
    </submittedName>
</protein>
<dbReference type="Proteomes" id="UP000322940">
    <property type="component" value="Unassembled WGS sequence"/>
</dbReference>
<organism evidence="1 2">
    <name type="scientific">Alistipes onderdonkii</name>
    <dbReference type="NCBI Taxonomy" id="328813"/>
    <lineage>
        <taxon>Bacteria</taxon>
        <taxon>Pseudomonadati</taxon>
        <taxon>Bacteroidota</taxon>
        <taxon>Bacteroidia</taxon>
        <taxon>Bacteroidales</taxon>
        <taxon>Rikenellaceae</taxon>
        <taxon>Alistipes</taxon>
    </lineage>
</organism>
<dbReference type="EMBL" id="VVXH01000016">
    <property type="protein sequence ID" value="KAA2376324.1"/>
    <property type="molecule type" value="Genomic_DNA"/>
</dbReference>
<reference evidence="1 2" key="1">
    <citation type="journal article" date="2019" name="Nat. Med.">
        <title>A library of human gut bacterial isolates paired with longitudinal multiomics data enables mechanistic microbiome research.</title>
        <authorList>
            <person name="Poyet M."/>
            <person name="Groussin M."/>
            <person name="Gibbons S.M."/>
            <person name="Avila-Pacheco J."/>
            <person name="Jiang X."/>
            <person name="Kearney S.M."/>
            <person name="Perrotta A.R."/>
            <person name="Berdy B."/>
            <person name="Zhao S."/>
            <person name="Lieberman T.D."/>
            <person name="Swanson P.K."/>
            <person name="Smith M."/>
            <person name="Roesemann S."/>
            <person name="Alexander J.E."/>
            <person name="Rich S.A."/>
            <person name="Livny J."/>
            <person name="Vlamakis H."/>
            <person name="Clish C."/>
            <person name="Bullock K."/>
            <person name="Deik A."/>
            <person name="Scott J."/>
            <person name="Pierce K.A."/>
            <person name="Xavier R.J."/>
            <person name="Alm E.J."/>
        </authorList>
    </citation>
    <scope>NUCLEOTIDE SEQUENCE [LARGE SCALE GENOMIC DNA]</scope>
    <source>
        <strain evidence="1 2">BIOML-A266</strain>
    </source>
</reference>
<proteinExistence type="predicted"/>
<sequence>MELNEIVALLETQFPGVRKDGLNQLARVIAMQVNTKEEATGIVGKLTAEAVAKFVADWRKDADAEIDKANKTREDNLRKKYDFVEKKPEEGGTPPAPAGTLDAATVQAMITNAVKEATKGLQSEVTSLQSAAVTANRRETLVKELADVPEAYKAKVLKDFDRVAKLGGFADENAFNEYLTETKNDVAAFGQELADRGLSLHEKPVLGSPNKDGVSAGVESYIQAKAAEAANKGLGGKEV</sequence>
<gene>
    <name evidence="1" type="ORF">F2Y10_13495</name>
</gene>
<accession>A0A5B3GRN8</accession>
<name>A0A5B3GRN8_9BACT</name>
<dbReference type="AlphaFoldDB" id="A0A5B3GRN8"/>
<dbReference type="GeneID" id="92758163"/>
<evidence type="ECO:0000313" key="2">
    <source>
        <dbReference type="Proteomes" id="UP000322940"/>
    </source>
</evidence>
<comment type="caution">
    <text evidence="1">The sequence shown here is derived from an EMBL/GenBank/DDBJ whole genome shotgun (WGS) entry which is preliminary data.</text>
</comment>